<dbReference type="SUPFAM" id="SSF53474">
    <property type="entry name" value="alpha/beta-Hydrolases"/>
    <property type="match status" value="1"/>
</dbReference>
<dbReference type="GO" id="GO:0055088">
    <property type="term" value="P:lipid homeostasis"/>
    <property type="evidence" value="ECO:0007669"/>
    <property type="project" value="TreeGrafter"/>
</dbReference>
<dbReference type="GO" id="GO:0006654">
    <property type="term" value="P:phosphatidic acid biosynthetic process"/>
    <property type="evidence" value="ECO:0007669"/>
    <property type="project" value="TreeGrafter"/>
</dbReference>
<dbReference type="GO" id="GO:0005743">
    <property type="term" value="C:mitochondrial inner membrane"/>
    <property type="evidence" value="ECO:0007669"/>
    <property type="project" value="TreeGrafter"/>
</dbReference>
<gene>
    <name evidence="3" type="ORF">EJ08DRAFT_735292</name>
</gene>
<protein>
    <submittedName>
        <fullName evidence="3">Alpha/beta-hydrolase</fullName>
    </submittedName>
</protein>
<organism evidence="3 4">
    <name type="scientific">Tothia fuscella</name>
    <dbReference type="NCBI Taxonomy" id="1048955"/>
    <lineage>
        <taxon>Eukaryota</taxon>
        <taxon>Fungi</taxon>
        <taxon>Dikarya</taxon>
        <taxon>Ascomycota</taxon>
        <taxon>Pezizomycotina</taxon>
        <taxon>Dothideomycetes</taxon>
        <taxon>Pleosporomycetidae</taxon>
        <taxon>Venturiales</taxon>
        <taxon>Cylindrosympodiaceae</taxon>
        <taxon>Tothia</taxon>
    </lineage>
</organism>
<accession>A0A9P4NPG7</accession>
<reference evidence="3" key="1">
    <citation type="journal article" date="2020" name="Stud. Mycol.">
        <title>101 Dothideomycetes genomes: a test case for predicting lifestyles and emergence of pathogens.</title>
        <authorList>
            <person name="Haridas S."/>
            <person name="Albert R."/>
            <person name="Binder M."/>
            <person name="Bloem J."/>
            <person name="Labutti K."/>
            <person name="Salamov A."/>
            <person name="Andreopoulos B."/>
            <person name="Baker S."/>
            <person name="Barry K."/>
            <person name="Bills G."/>
            <person name="Bluhm B."/>
            <person name="Cannon C."/>
            <person name="Castanera R."/>
            <person name="Culley D."/>
            <person name="Daum C."/>
            <person name="Ezra D."/>
            <person name="Gonzalez J."/>
            <person name="Henrissat B."/>
            <person name="Kuo A."/>
            <person name="Liang C."/>
            <person name="Lipzen A."/>
            <person name="Lutzoni F."/>
            <person name="Magnuson J."/>
            <person name="Mondo S."/>
            <person name="Nolan M."/>
            <person name="Ohm R."/>
            <person name="Pangilinan J."/>
            <person name="Park H.-J."/>
            <person name="Ramirez L."/>
            <person name="Alfaro M."/>
            <person name="Sun H."/>
            <person name="Tritt A."/>
            <person name="Yoshinaga Y."/>
            <person name="Zwiers L.-H."/>
            <person name="Turgeon B."/>
            <person name="Goodwin S."/>
            <person name="Spatafora J."/>
            <person name="Crous P."/>
            <person name="Grigoriev I."/>
        </authorList>
    </citation>
    <scope>NUCLEOTIDE SEQUENCE</scope>
    <source>
        <strain evidence="3">CBS 130266</strain>
    </source>
</reference>
<dbReference type="GO" id="GO:0004623">
    <property type="term" value="F:phospholipase A2 activity"/>
    <property type="evidence" value="ECO:0007669"/>
    <property type="project" value="TreeGrafter"/>
</dbReference>
<dbReference type="InterPro" id="IPR029058">
    <property type="entry name" value="AB_hydrolase_fold"/>
</dbReference>
<dbReference type="GO" id="GO:0035965">
    <property type="term" value="P:cardiolipin acyl-chain remodeling"/>
    <property type="evidence" value="ECO:0007669"/>
    <property type="project" value="TreeGrafter"/>
</dbReference>
<dbReference type="PANTHER" id="PTHR42886">
    <property type="entry name" value="RE40534P-RELATED"/>
    <property type="match status" value="1"/>
</dbReference>
<evidence type="ECO:0000313" key="4">
    <source>
        <dbReference type="Proteomes" id="UP000800235"/>
    </source>
</evidence>
<keyword evidence="4" id="KW-1185">Reference proteome</keyword>
<dbReference type="AlphaFoldDB" id="A0A9P4NPG7"/>
<name>A0A9P4NPG7_9PEZI</name>
<dbReference type="InterPro" id="IPR000073">
    <property type="entry name" value="AB_hydrolase_1"/>
</dbReference>
<comment type="similarity">
    <text evidence="1">Belongs to the peptidase S33 family. ABHD4/ABHD5 subfamily.</text>
</comment>
<dbReference type="Gene3D" id="3.40.50.1820">
    <property type="entry name" value="alpha/beta hydrolase"/>
    <property type="match status" value="1"/>
</dbReference>
<sequence>MAPLSFFRYTGPPLALPPSITRTFIPSPNGQLELLSAEPPKNTTPRKTPLFFAHGGCGSAAVWIEYMSYLAQNHNIPCYAVSYRGHGASWSPWFLNMYFTTKRAFAEDLIEGVRFVREKEGRDVVLAAHSAGGALSQYALSEGIGDVRVEGLALLGAIPAYGSADVNWNWMKNDPWMVIRMFFKHFGNPMSPLSSTRLVKNAFFCDDCPNEKVAEFRKRTPPFESFAWPNGLMSRFASPIKILQRINGWGDGERLLVLAGEKDIMVTVKINEKSTEEYRDAFKELVQIKKIDAKIEHVTEVDDSESRGEGVVLSIVKGAGHHMQNDLQWEDGVERLYRFYDQL</sequence>
<evidence type="ECO:0000256" key="1">
    <source>
        <dbReference type="ARBA" id="ARBA00038097"/>
    </source>
</evidence>
<dbReference type="GO" id="GO:0042171">
    <property type="term" value="F:lysophosphatidic acid acyltransferase activity"/>
    <property type="evidence" value="ECO:0007669"/>
    <property type="project" value="TreeGrafter"/>
</dbReference>
<comment type="caution">
    <text evidence="3">The sequence shown here is derived from an EMBL/GenBank/DDBJ whole genome shotgun (WGS) entry which is preliminary data.</text>
</comment>
<dbReference type="Pfam" id="PF12697">
    <property type="entry name" value="Abhydrolase_6"/>
    <property type="match status" value="1"/>
</dbReference>
<evidence type="ECO:0000313" key="3">
    <source>
        <dbReference type="EMBL" id="KAF2428921.1"/>
    </source>
</evidence>
<dbReference type="PANTHER" id="PTHR42886:SF29">
    <property type="entry name" value="PUMMELIG, ISOFORM A"/>
    <property type="match status" value="1"/>
</dbReference>
<dbReference type="OrthoDB" id="8119704at2759"/>
<evidence type="ECO:0000259" key="2">
    <source>
        <dbReference type="Pfam" id="PF12697"/>
    </source>
</evidence>
<dbReference type="Proteomes" id="UP000800235">
    <property type="component" value="Unassembled WGS sequence"/>
</dbReference>
<dbReference type="EMBL" id="MU007051">
    <property type="protein sequence ID" value="KAF2428921.1"/>
    <property type="molecule type" value="Genomic_DNA"/>
</dbReference>
<proteinExistence type="inferred from homology"/>
<feature type="domain" description="AB hydrolase-1" evidence="2">
    <location>
        <begin position="50"/>
        <end position="322"/>
    </location>
</feature>